<dbReference type="AlphaFoldDB" id="A0AAD5T2R1"/>
<reference evidence="2" key="1">
    <citation type="submission" date="2020-05" db="EMBL/GenBank/DDBJ databases">
        <title>Phylogenomic resolution of chytrid fungi.</title>
        <authorList>
            <person name="Stajich J.E."/>
            <person name="Amses K."/>
            <person name="Simmons R."/>
            <person name="Seto K."/>
            <person name="Myers J."/>
            <person name="Bonds A."/>
            <person name="Quandt C.A."/>
            <person name="Barry K."/>
            <person name="Liu P."/>
            <person name="Grigoriev I."/>
            <person name="Longcore J.E."/>
            <person name="James T.Y."/>
        </authorList>
    </citation>
    <scope>NUCLEOTIDE SEQUENCE</scope>
    <source>
        <strain evidence="2">JEL0513</strain>
    </source>
</reference>
<protein>
    <submittedName>
        <fullName evidence="2">Uncharacterized protein</fullName>
    </submittedName>
</protein>
<dbReference type="Proteomes" id="UP001211907">
    <property type="component" value="Unassembled WGS sequence"/>
</dbReference>
<dbReference type="EMBL" id="JADGJH010000640">
    <property type="protein sequence ID" value="KAJ3124955.1"/>
    <property type="molecule type" value="Genomic_DNA"/>
</dbReference>
<organism evidence="2 3">
    <name type="scientific">Physocladia obscura</name>
    <dbReference type="NCBI Taxonomy" id="109957"/>
    <lineage>
        <taxon>Eukaryota</taxon>
        <taxon>Fungi</taxon>
        <taxon>Fungi incertae sedis</taxon>
        <taxon>Chytridiomycota</taxon>
        <taxon>Chytridiomycota incertae sedis</taxon>
        <taxon>Chytridiomycetes</taxon>
        <taxon>Chytridiales</taxon>
        <taxon>Chytriomycetaceae</taxon>
        <taxon>Physocladia</taxon>
    </lineage>
</organism>
<keyword evidence="3" id="KW-1185">Reference proteome</keyword>
<accession>A0AAD5T2R1</accession>
<keyword evidence="1" id="KW-0175">Coiled coil</keyword>
<sequence>MIFTGVAHQADLLGNLESERNSIARTIEDLEKSVNQLTVTLANIHTDNPFAKRHDSHQERETVQLALFAAKFHLEQAYANRIAVSQKVALARESVVSQGEDVAELEHVRKLLYTFLDASFGKIAASVSDVEQFEDKVLGDEFKLYETFNSFTDAIYIISKDLRLHTDAMFELTQVIQALEAAKKFISEECKISAVDFLSPKIRALRLYAWKKYVQRKIGEVRDHIDRAKFLVPAFAASMGILPFKEMAPEAQENYKLANEYIDAYHEFFVKAIADIQVHKSWLESAIHAFSEAIAANVESKLAVGRELVELRLSVFENELVAKANREGINRENRLIDAERRRGFWQGGCKTSAAVLSANGTVATQFLLKTVTVIVTVAETVARKRKQSTTTNLKLSTMRLRLHLLLRGQVHLHILHSTVFITSMPERPPQTDSNSSEMNSNNNTNVNGRFNDMWRPSGIIFASQSLYPNGPYLSCIMSIAMHTAAYGTRKC</sequence>
<feature type="coiled-coil region" evidence="1">
    <location>
        <begin position="13"/>
        <end position="47"/>
    </location>
</feature>
<name>A0AAD5T2R1_9FUNG</name>
<proteinExistence type="predicted"/>
<evidence type="ECO:0000256" key="1">
    <source>
        <dbReference type="SAM" id="Coils"/>
    </source>
</evidence>
<gene>
    <name evidence="2" type="ORF">HK100_011057</name>
</gene>
<evidence type="ECO:0000313" key="3">
    <source>
        <dbReference type="Proteomes" id="UP001211907"/>
    </source>
</evidence>
<evidence type="ECO:0000313" key="2">
    <source>
        <dbReference type="EMBL" id="KAJ3124955.1"/>
    </source>
</evidence>
<comment type="caution">
    <text evidence="2">The sequence shown here is derived from an EMBL/GenBank/DDBJ whole genome shotgun (WGS) entry which is preliminary data.</text>
</comment>